<evidence type="ECO:0000259" key="3">
    <source>
        <dbReference type="PROSITE" id="PS50110"/>
    </source>
</evidence>
<dbReference type="EMBL" id="DNVO01000030">
    <property type="protein sequence ID" value="HBI35728.1"/>
    <property type="molecule type" value="Genomic_DNA"/>
</dbReference>
<dbReference type="InterPro" id="IPR011006">
    <property type="entry name" value="CheY-like_superfamily"/>
</dbReference>
<proteinExistence type="predicted"/>
<dbReference type="CDD" id="cd17574">
    <property type="entry name" value="REC_OmpR"/>
    <property type="match status" value="1"/>
</dbReference>
<dbReference type="Proteomes" id="UP000261706">
    <property type="component" value="Unassembled WGS sequence"/>
</dbReference>
<dbReference type="SMART" id="SM00448">
    <property type="entry name" value="REC"/>
    <property type="match status" value="1"/>
</dbReference>
<feature type="modified residue" description="4-aspartylphosphate" evidence="2">
    <location>
        <position position="55"/>
    </location>
</feature>
<accession>A0A354G3Z0</accession>
<sequence>DKTKNKVLIIEDEQDIRTIYAEVLQNAGYVVDQAPNGEVGGDKIKNSEWSILLLDIMLPGKDGLKILKDLKETPELKKGPVIVLTNLNSEHIIQEAFKLGADGYLIKSEVNPDKVVEEVGRFSGVQA</sequence>
<evidence type="ECO:0000313" key="4">
    <source>
        <dbReference type="EMBL" id="HBI35728.1"/>
    </source>
</evidence>
<feature type="domain" description="Response regulatory" evidence="3">
    <location>
        <begin position="6"/>
        <end position="122"/>
    </location>
</feature>
<dbReference type="PANTHER" id="PTHR44591:SF3">
    <property type="entry name" value="RESPONSE REGULATORY DOMAIN-CONTAINING PROTEIN"/>
    <property type="match status" value="1"/>
</dbReference>
<dbReference type="GO" id="GO:0000160">
    <property type="term" value="P:phosphorelay signal transduction system"/>
    <property type="evidence" value="ECO:0007669"/>
    <property type="project" value="InterPro"/>
</dbReference>
<feature type="non-terminal residue" evidence="4">
    <location>
        <position position="1"/>
    </location>
</feature>
<evidence type="ECO:0000256" key="2">
    <source>
        <dbReference type="PROSITE-ProRule" id="PRU00169"/>
    </source>
</evidence>
<comment type="caution">
    <text evidence="4">The sequence shown here is derived from an EMBL/GenBank/DDBJ whole genome shotgun (WGS) entry which is preliminary data.</text>
</comment>
<dbReference type="InterPro" id="IPR001789">
    <property type="entry name" value="Sig_transdc_resp-reg_receiver"/>
</dbReference>
<organism evidence="4 5">
    <name type="scientific">candidate division WWE3 bacterium</name>
    <dbReference type="NCBI Taxonomy" id="2053526"/>
    <lineage>
        <taxon>Bacteria</taxon>
        <taxon>Katanobacteria</taxon>
    </lineage>
</organism>
<name>A0A354G3Z0_UNCKA</name>
<dbReference type="Pfam" id="PF00072">
    <property type="entry name" value="Response_reg"/>
    <property type="match status" value="1"/>
</dbReference>
<gene>
    <name evidence="4" type="ORF">DDY47_02210</name>
</gene>
<evidence type="ECO:0000313" key="5">
    <source>
        <dbReference type="Proteomes" id="UP000261706"/>
    </source>
</evidence>
<dbReference type="SUPFAM" id="SSF52172">
    <property type="entry name" value="CheY-like"/>
    <property type="match status" value="1"/>
</dbReference>
<protein>
    <recommendedName>
        <fullName evidence="3">Response regulatory domain-containing protein</fullName>
    </recommendedName>
</protein>
<reference evidence="4 5" key="1">
    <citation type="journal article" date="2018" name="Nat. Biotechnol.">
        <title>A standardized bacterial taxonomy based on genome phylogeny substantially revises the tree of life.</title>
        <authorList>
            <person name="Parks D.H."/>
            <person name="Chuvochina M."/>
            <person name="Waite D.W."/>
            <person name="Rinke C."/>
            <person name="Skarshewski A."/>
            <person name="Chaumeil P.A."/>
            <person name="Hugenholtz P."/>
        </authorList>
    </citation>
    <scope>NUCLEOTIDE SEQUENCE [LARGE SCALE GENOMIC DNA]</scope>
    <source>
        <strain evidence="4">UBA12146</strain>
    </source>
</reference>
<dbReference type="PANTHER" id="PTHR44591">
    <property type="entry name" value="STRESS RESPONSE REGULATOR PROTEIN 1"/>
    <property type="match status" value="1"/>
</dbReference>
<dbReference type="Gene3D" id="3.40.50.2300">
    <property type="match status" value="1"/>
</dbReference>
<dbReference type="AlphaFoldDB" id="A0A354G3Z0"/>
<keyword evidence="1 2" id="KW-0597">Phosphoprotein</keyword>
<dbReference type="InterPro" id="IPR050595">
    <property type="entry name" value="Bact_response_regulator"/>
</dbReference>
<evidence type="ECO:0000256" key="1">
    <source>
        <dbReference type="ARBA" id="ARBA00022553"/>
    </source>
</evidence>
<dbReference type="PROSITE" id="PS50110">
    <property type="entry name" value="RESPONSE_REGULATORY"/>
    <property type="match status" value="1"/>
</dbReference>